<dbReference type="EMBL" id="CM037028">
    <property type="protein sequence ID" value="KAH7655992.1"/>
    <property type="molecule type" value="Genomic_DNA"/>
</dbReference>
<protein>
    <submittedName>
        <fullName evidence="1">Iron/ascorbate family oxidoreductases protein</fullName>
    </submittedName>
</protein>
<gene>
    <name evidence="1" type="ORF">IHE45_18G049500</name>
</gene>
<keyword evidence="2" id="KW-1185">Reference proteome</keyword>
<dbReference type="Proteomes" id="UP000827976">
    <property type="component" value="Chromosome 18"/>
</dbReference>
<accession>A0ACB7U6R9</accession>
<proteinExistence type="predicted"/>
<organism evidence="1 2">
    <name type="scientific">Dioscorea alata</name>
    <name type="common">Purple yam</name>
    <dbReference type="NCBI Taxonomy" id="55571"/>
    <lineage>
        <taxon>Eukaryota</taxon>
        <taxon>Viridiplantae</taxon>
        <taxon>Streptophyta</taxon>
        <taxon>Embryophyta</taxon>
        <taxon>Tracheophyta</taxon>
        <taxon>Spermatophyta</taxon>
        <taxon>Magnoliopsida</taxon>
        <taxon>Liliopsida</taxon>
        <taxon>Dioscoreales</taxon>
        <taxon>Dioscoreaceae</taxon>
        <taxon>Dioscorea</taxon>
    </lineage>
</organism>
<sequence>MAASTDRATSLKEFDETKAGVKGLVDSGITSIPTIFHDPNMHLSIPVATHLSIPTVDLSLPRPIAVDHIRSACRDWGFFQLINHGIPLSTIEKTISAVRSFHELPAAVRSQYYTRAILGSFSYFSNQDLFYSEAASWRDTLYLIFSPVRPELERIPEVCRLELVKWDESVKELAREVMGLMCEGLGVDPRRLEELSCLDGRGMAGHYYPPCPEPDRTFGLVDHTDPGILAVLIQDQIGGLQVKSMRDECWVDVKPIPGALVFNVGDLLQIISNDEYKSVQHRVVANSSKESRVSIATFFTPGKREEFDIYGPLLELISVEKPARYANVKMIEYLNAFLNKKLKSKSQLDPYKLLEK</sequence>
<reference evidence="2" key="1">
    <citation type="journal article" date="2022" name="Nat. Commun.">
        <title>Chromosome evolution and the genetic basis of agronomically important traits in greater yam.</title>
        <authorList>
            <person name="Bredeson J.V."/>
            <person name="Lyons J.B."/>
            <person name="Oniyinde I.O."/>
            <person name="Okereke N.R."/>
            <person name="Kolade O."/>
            <person name="Nnabue I."/>
            <person name="Nwadili C.O."/>
            <person name="Hribova E."/>
            <person name="Parker M."/>
            <person name="Nwogha J."/>
            <person name="Shu S."/>
            <person name="Carlson J."/>
            <person name="Kariba R."/>
            <person name="Muthemba S."/>
            <person name="Knop K."/>
            <person name="Barton G.J."/>
            <person name="Sherwood A.V."/>
            <person name="Lopez-Montes A."/>
            <person name="Asiedu R."/>
            <person name="Jamnadass R."/>
            <person name="Muchugi A."/>
            <person name="Goodstein D."/>
            <person name="Egesi C.N."/>
            <person name="Featherston J."/>
            <person name="Asfaw A."/>
            <person name="Simpson G.G."/>
            <person name="Dolezel J."/>
            <person name="Hendre P.S."/>
            <person name="Van Deynze A."/>
            <person name="Kumar P.L."/>
            <person name="Obidiegwu J.E."/>
            <person name="Bhattacharjee R."/>
            <person name="Rokhsar D.S."/>
        </authorList>
    </citation>
    <scope>NUCLEOTIDE SEQUENCE [LARGE SCALE GENOMIC DNA]</scope>
    <source>
        <strain evidence="2">cv. TDa95/00328</strain>
    </source>
</reference>
<name>A0ACB7U6R9_DIOAL</name>
<comment type="caution">
    <text evidence="1">The sequence shown here is derived from an EMBL/GenBank/DDBJ whole genome shotgun (WGS) entry which is preliminary data.</text>
</comment>
<evidence type="ECO:0000313" key="2">
    <source>
        <dbReference type="Proteomes" id="UP000827976"/>
    </source>
</evidence>
<evidence type="ECO:0000313" key="1">
    <source>
        <dbReference type="EMBL" id="KAH7655992.1"/>
    </source>
</evidence>